<evidence type="ECO:0000256" key="3">
    <source>
        <dbReference type="ARBA" id="ARBA00022723"/>
    </source>
</evidence>
<sequence>MKVIFSKECLLHDPPFEVLGGQRVPYFEKPERLTIIENELRSNGFEISEELDPDIELKEHILRVHSADYLDYLETAYETWVKQGGNEISVLPEAFPHVNLLKASPNVAQTTNAIARAGVSSLEFTSTVFELFRIPHEGLYCFDLSCPITKDTHKATLASLRVTLTAAKLLSSSALDSIFALCRPPGHHAMPSLCAGYCFLNNIAIAARFIQHTSSPDTTKPKVAILDIDYHHGNGSQAAFYDDPSVLYVSLHGENDYPYFTGFTDEQGSGEGEGYNFNFPLPRGTTGDDEYCETLQRAVAIVQKFEPAFVLVSLGVDTFIDDPISDFKVTTSGYLRIGGIIASIHRPTLFVMEGGYALESIGKNVSNILRGFESK</sequence>
<dbReference type="PRINTS" id="PR01270">
    <property type="entry name" value="HDASUPER"/>
</dbReference>
<keyword evidence="8" id="KW-1185">Reference proteome</keyword>
<evidence type="ECO:0000259" key="6">
    <source>
        <dbReference type="Pfam" id="PF00850"/>
    </source>
</evidence>
<dbReference type="STRING" id="27342.A0A0H2S8K7"/>
<protein>
    <submittedName>
        <fullName evidence="7">Arginase/deacetylase</fullName>
    </submittedName>
</protein>
<reference evidence="7 8" key="1">
    <citation type="submission" date="2015-04" db="EMBL/GenBank/DDBJ databases">
        <title>Complete genome sequence of Schizopora paradoxa KUC8140, a cosmopolitan wood degrader in East Asia.</title>
        <authorList>
            <consortium name="DOE Joint Genome Institute"/>
            <person name="Min B."/>
            <person name="Park H."/>
            <person name="Jang Y."/>
            <person name="Kim J.-J."/>
            <person name="Kim K.H."/>
            <person name="Pangilinan J."/>
            <person name="Lipzen A."/>
            <person name="Riley R."/>
            <person name="Grigoriev I.V."/>
            <person name="Spatafora J.W."/>
            <person name="Choi I.-G."/>
        </authorList>
    </citation>
    <scope>NUCLEOTIDE SEQUENCE [LARGE SCALE GENOMIC DNA]</scope>
    <source>
        <strain evidence="7 8">KUC8140</strain>
    </source>
</reference>
<dbReference type="PANTHER" id="PTHR10625:SF17">
    <property type="entry name" value="HISTONE DEACETYLASE 8"/>
    <property type="match status" value="1"/>
</dbReference>
<evidence type="ECO:0000256" key="4">
    <source>
        <dbReference type="ARBA" id="ARBA00022801"/>
    </source>
</evidence>
<dbReference type="InterPro" id="IPR023696">
    <property type="entry name" value="Ureohydrolase_dom_sf"/>
</dbReference>
<proteinExistence type="inferred from homology"/>
<dbReference type="GO" id="GO:0046872">
    <property type="term" value="F:metal ion binding"/>
    <property type="evidence" value="ECO:0007669"/>
    <property type="project" value="UniProtKB-KW"/>
</dbReference>
<comment type="cofactor">
    <cofactor evidence="1">
        <name>Zn(2+)</name>
        <dbReference type="ChEBI" id="CHEBI:29105"/>
    </cofactor>
</comment>
<gene>
    <name evidence="7" type="ORF">SCHPADRAFT_991954</name>
</gene>
<dbReference type="InParanoid" id="A0A0H2S8K7"/>
<dbReference type="CDD" id="cd10001">
    <property type="entry name" value="HDAC_classII_APAH"/>
    <property type="match status" value="1"/>
</dbReference>
<dbReference type="GO" id="GO:0040029">
    <property type="term" value="P:epigenetic regulation of gene expression"/>
    <property type="evidence" value="ECO:0007669"/>
    <property type="project" value="TreeGrafter"/>
</dbReference>
<organism evidence="7 8">
    <name type="scientific">Schizopora paradoxa</name>
    <dbReference type="NCBI Taxonomy" id="27342"/>
    <lineage>
        <taxon>Eukaryota</taxon>
        <taxon>Fungi</taxon>
        <taxon>Dikarya</taxon>
        <taxon>Basidiomycota</taxon>
        <taxon>Agaricomycotina</taxon>
        <taxon>Agaricomycetes</taxon>
        <taxon>Hymenochaetales</taxon>
        <taxon>Schizoporaceae</taxon>
        <taxon>Schizopora</taxon>
    </lineage>
</organism>
<dbReference type="Proteomes" id="UP000053477">
    <property type="component" value="Unassembled WGS sequence"/>
</dbReference>
<accession>A0A0H2S8K7</accession>
<dbReference type="EMBL" id="KQ085882">
    <property type="protein sequence ID" value="KLO20620.1"/>
    <property type="molecule type" value="Genomic_DNA"/>
</dbReference>
<dbReference type="Pfam" id="PF00850">
    <property type="entry name" value="Hist_deacetyl"/>
    <property type="match status" value="1"/>
</dbReference>
<evidence type="ECO:0000256" key="1">
    <source>
        <dbReference type="ARBA" id="ARBA00001947"/>
    </source>
</evidence>
<evidence type="ECO:0000313" key="7">
    <source>
        <dbReference type="EMBL" id="KLO20620.1"/>
    </source>
</evidence>
<evidence type="ECO:0000256" key="5">
    <source>
        <dbReference type="ARBA" id="ARBA00022833"/>
    </source>
</evidence>
<keyword evidence="4" id="KW-0378">Hydrolase</keyword>
<evidence type="ECO:0000256" key="2">
    <source>
        <dbReference type="ARBA" id="ARBA00005947"/>
    </source>
</evidence>
<dbReference type="AlphaFoldDB" id="A0A0H2S8K7"/>
<dbReference type="SUPFAM" id="SSF52768">
    <property type="entry name" value="Arginase/deacetylase"/>
    <property type="match status" value="1"/>
</dbReference>
<dbReference type="Gene3D" id="3.40.800.20">
    <property type="entry name" value="Histone deacetylase domain"/>
    <property type="match status" value="1"/>
</dbReference>
<dbReference type="InterPro" id="IPR023801">
    <property type="entry name" value="His_deacetylse_dom"/>
</dbReference>
<evidence type="ECO:0000313" key="8">
    <source>
        <dbReference type="Proteomes" id="UP000053477"/>
    </source>
</evidence>
<dbReference type="InterPro" id="IPR037138">
    <property type="entry name" value="His_deacetylse_dom_sf"/>
</dbReference>
<keyword evidence="5" id="KW-0862">Zinc</keyword>
<feature type="domain" description="Histone deacetylase" evidence="6">
    <location>
        <begin position="28"/>
        <end position="370"/>
    </location>
</feature>
<dbReference type="OrthoDB" id="424012at2759"/>
<name>A0A0H2S8K7_9AGAM</name>
<dbReference type="GO" id="GO:0016787">
    <property type="term" value="F:hydrolase activity"/>
    <property type="evidence" value="ECO:0007669"/>
    <property type="project" value="UniProtKB-KW"/>
</dbReference>
<keyword evidence="3" id="KW-0479">Metal-binding</keyword>
<comment type="similarity">
    <text evidence="2">Belongs to the histone deacetylase family.</text>
</comment>
<dbReference type="GO" id="GO:0004407">
    <property type="term" value="F:histone deacetylase activity"/>
    <property type="evidence" value="ECO:0007669"/>
    <property type="project" value="TreeGrafter"/>
</dbReference>
<dbReference type="InterPro" id="IPR000286">
    <property type="entry name" value="HDACs"/>
</dbReference>
<dbReference type="PANTHER" id="PTHR10625">
    <property type="entry name" value="HISTONE DEACETYLASE HDAC1-RELATED"/>
    <property type="match status" value="1"/>
</dbReference>